<evidence type="ECO:0000256" key="1">
    <source>
        <dbReference type="SAM" id="SignalP"/>
    </source>
</evidence>
<comment type="caution">
    <text evidence="2">The sequence shown here is derived from an EMBL/GenBank/DDBJ whole genome shotgun (WGS) entry which is preliminary data.</text>
</comment>
<reference evidence="2 3" key="1">
    <citation type="submission" date="2018-02" db="EMBL/GenBank/DDBJ databases">
        <title>Solimicrobium silvestre gen. nov., sp. nov., isolated from alpine forest soil.</title>
        <authorList>
            <person name="Margesin R."/>
            <person name="Albuquerque L."/>
            <person name="Zhang D.-C."/>
            <person name="Froufe H.J.C."/>
            <person name="Severino R."/>
            <person name="Roxo I."/>
            <person name="Egas C."/>
            <person name="Da Costa M.S."/>
        </authorList>
    </citation>
    <scope>NUCLEOTIDE SEQUENCE [LARGE SCALE GENOMIC DNA]</scope>
    <source>
        <strain evidence="2 3">S20-91</strain>
    </source>
</reference>
<sequence length="255" mass="28685">MNSIFFGGILLYLNLSSAFAQQVQEDMGSVLNEQVQQVSVTGFRDPDWKSYRKMLEGLDAFESNHQLAPSAALQFLLLAKVKSTPIDGLKLKIVGLPNEIDVPISTSHTFVLPRDQSAADNNADLQLNRKKGLFRWRPDIHSPEVPSNARRLGDLRLECEVRWAIDQFDLSFIKIAYIVPLGGACHSSRSKVFYVATKPIIGATLVFGEHREKLDMDRLDSVDHTLYSPPLHDKSWPDNTLIEFEFAESNLTSNL</sequence>
<gene>
    <name evidence="2" type="ORF">S2091_0209</name>
</gene>
<proteinExistence type="predicted"/>
<dbReference type="RefSeq" id="WP_105529922.1">
    <property type="nucleotide sequence ID" value="NZ_PUGF01000001.1"/>
</dbReference>
<dbReference type="OrthoDB" id="8756031at2"/>
<evidence type="ECO:0000313" key="3">
    <source>
        <dbReference type="Proteomes" id="UP000237839"/>
    </source>
</evidence>
<evidence type="ECO:0000313" key="2">
    <source>
        <dbReference type="EMBL" id="PRC95014.1"/>
    </source>
</evidence>
<protein>
    <submittedName>
        <fullName evidence="2">Uncharacterized protein</fullName>
    </submittedName>
</protein>
<dbReference type="AlphaFoldDB" id="A0A2S9H4V5"/>
<keyword evidence="3" id="KW-1185">Reference proteome</keyword>
<feature type="chain" id="PRO_5015609418" evidence="1">
    <location>
        <begin position="21"/>
        <end position="255"/>
    </location>
</feature>
<accession>A0A2S9H4V5</accession>
<dbReference type="EMBL" id="PUGF01000001">
    <property type="protein sequence ID" value="PRC95014.1"/>
    <property type="molecule type" value="Genomic_DNA"/>
</dbReference>
<name>A0A2S9H4V5_9BURK</name>
<keyword evidence="1" id="KW-0732">Signal</keyword>
<feature type="signal peptide" evidence="1">
    <location>
        <begin position="1"/>
        <end position="20"/>
    </location>
</feature>
<organism evidence="2 3">
    <name type="scientific">Solimicrobium silvestre</name>
    <dbReference type="NCBI Taxonomy" id="2099400"/>
    <lineage>
        <taxon>Bacteria</taxon>
        <taxon>Pseudomonadati</taxon>
        <taxon>Pseudomonadota</taxon>
        <taxon>Betaproteobacteria</taxon>
        <taxon>Burkholderiales</taxon>
        <taxon>Oxalobacteraceae</taxon>
        <taxon>Solimicrobium</taxon>
    </lineage>
</organism>
<dbReference type="Proteomes" id="UP000237839">
    <property type="component" value="Unassembled WGS sequence"/>
</dbReference>